<keyword evidence="4" id="KW-0808">Transferase</keyword>
<keyword evidence="8" id="KW-0411">Iron-sulfur</keyword>
<dbReference type="PROSITE" id="PS01278">
    <property type="entry name" value="MTTASE_RADICAL"/>
    <property type="match status" value="1"/>
</dbReference>
<keyword evidence="3" id="KW-0489">Methyltransferase</keyword>
<comment type="cofactor">
    <cofactor evidence="1">
        <name>[4Fe-4S] cluster</name>
        <dbReference type="ChEBI" id="CHEBI:49883"/>
    </cofactor>
</comment>
<dbReference type="GO" id="GO:0046872">
    <property type="term" value="F:metal ion binding"/>
    <property type="evidence" value="ECO:0007669"/>
    <property type="project" value="UniProtKB-KW"/>
</dbReference>
<evidence type="ECO:0000256" key="3">
    <source>
        <dbReference type="ARBA" id="ARBA00022603"/>
    </source>
</evidence>
<dbReference type="InterPro" id="IPR006158">
    <property type="entry name" value="Cobalamin-bd"/>
</dbReference>
<dbReference type="SUPFAM" id="SSF102114">
    <property type="entry name" value="Radical SAM enzymes"/>
    <property type="match status" value="1"/>
</dbReference>
<dbReference type="PANTHER" id="PTHR43409">
    <property type="entry name" value="ANAEROBIC MAGNESIUM-PROTOPORPHYRIN IX MONOMETHYL ESTER CYCLASE-RELATED"/>
    <property type="match status" value="1"/>
</dbReference>
<keyword evidence="2" id="KW-0004">4Fe-4S</keyword>
<dbReference type="SFLD" id="SFLDS00029">
    <property type="entry name" value="Radical_SAM"/>
    <property type="match status" value="1"/>
</dbReference>
<dbReference type="OrthoDB" id="9801424at2"/>
<evidence type="ECO:0000256" key="4">
    <source>
        <dbReference type="ARBA" id="ARBA00022679"/>
    </source>
</evidence>
<evidence type="ECO:0000256" key="2">
    <source>
        <dbReference type="ARBA" id="ARBA00022485"/>
    </source>
</evidence>
<feature type="domain" description="B12-binding" evidence="9">
    <location>
        <begin position="11"/>
        <end position="167"/>
    </location>
</feature>
<evidence type="ECO:0000259" key="10">
    <source>
        <dbReference type="PROSITE" id="PS51918"/>
    </source>
</evidence>
<evidence type="ECO:0000256" key="7">
    <source>
        <dbReference type="ARBA" id="ARBA00023004"/>
    </source>
</evidence>
<dbReference type="GO" id="GO:0051539">
    <property type="term" value="F:4 iron, 4 sulfur cluster binding"/>
    <property type="evidence" value="ECO:0007669"/>
    <property type="project" value="UniProtKB-KW"/>
</dbReference>
<gene>
    <name evidence="11" type="ordered locus">Cphamn1_0233</name>
</gene>
<dbReference type="Gene3D" id="3.80.30.20">
    <property type="entry name" value="tm_1862 like domain"/>
    <property type="match status" value="1"/>
</dbReference>
<evidence type="ECO:0000256" key="5">
    <source>
        <dbReference type="ARBA" id="ARBA00022691"/>
    </source>
</evidence>
<dbReference type="InterPro" id="IPR034466">
    <property type="entry name" value="Methyltransferase_Class_B"/>
</dbReference>
<dbReference type="CDD" id="cd02068">
    <property type="entry name" value="radical_SAM_B12_BD"/>
    <property type="match status" value="1"/>
</dbReference>
<evidence type="ECO:0000256" key="6">
    <source>
        <dbReference type="ARBA" id="ARBA00022723"/>
    </source>
</evidence>
<name>B3EKM4_CHLPB</name>
<dbReference type="KEGG" id="cpb:Cphamn1_0233"/>
<evidence type="ECO:0000256" key="1">
    <source>
        <dbReference type="ARBA" id="ARBA00001966"/>
    </source>
</evidence>
<feature type="domain" description="Radical SAM core" evidence="10">
    <location>
        <begin position="208"/>
        <end position="436"/>
    </location>
</feature>
<organism evidence="11">
    <name type="scientific">Chlorobium phaeobacteroides (strain BS1)</name>
    <dbReference type="NCBI Taxonomy" id="331678"/>
    <lineage>
        <taxon>Bacteria</taxon>
        <taxon>Pseudomonadati</taxon>
        <taxon>Chlorobiota</taxon>
        <taxon>Chlorobiia</taxon>
        <taxon>Chlorobiales</taxon>
        <taxon>Chlorobiaceae</taxon>
        <taxon>Chlorobium/Pelodictyon group</taxon>
        <taxon>Chlorobium</taxon>
    </lineage>
</organism>
<keyword evidence="5" id="KW-0949">S-adenosyl-L-methionine</keyword>
<dbReference type="InterPro" id="IPR007197">
    <property type="entry name" value="rSAM"/>
</dbReference>
<dbReference type="Pfam" id="PF04055">
    <property type="entry name" value="Radical_SAM"/>
    <property type="match status" value="1"/>
</dbReference>
<dbReference type="EMBL" id="CP001101">
    <property type="protein sequence ID" value="ACE03202.1"/>
    <property type="molecule type" value="Genomic_DNA"/>
</dbReference>
<keyword evidence="6" id="KW-0479">Metal-binding</keyword>
<dbReference type="AlphaFoldDB" id="B3EKM4"/>
<dbReference type="InterPro" id="IPR023404">
    <property type="entry name" value="rSAM_horseshoe"/>
</dbReference>
<dbReference type="SMART" id="SM00729">
    <property type="entry name" value="Elp3"/>
    <property type="match status" value="1"/>
</dbReference>
<dbReference type="HOGENOM" id="CLU_021572_4_3_10"/>
<proteinExistence type="predicted"/>
<protein>
    <submittedName>
        <fullName evidence="11">Radical SAM domain protein</fullName>
    </submittedName>
</protein>
<dbReference type="InterPro" id="IPR051198">
    <property type="entry name" value="BchE-like"/>
</dbReference>
<dbReference type="Gene3D" id="3.40.50.280">
    <property type="entry name" value="Cobalamin-binding domain"/>
    <property type="match status" value="1"/>
</dbReference>
<dbReference type="InterPro" id="IPR058240">
    <property type="entry name" value="rSAM_sf"/>
</dbReference>
<dbReference type="SFLD" id="SFLDG01123">
    <property type="entry name" value="methyltransferase_(Class_B)"/>
    <property type="match status" value="1"/>
</dbReference>
<dbReference type="SFLD" id="SFLDG01082">
    <property type="entry name" value="B12-binding_domain_containing"/>
    <property type="match status" value="1"/>
</dbReference>
<keyword evidence="7" id="KW-0408">Iron</keyword>
<dbReference type="PROSITE" id="PS51332">
    <property type="entry name" value="B12_BINDING"/>
    <property type="match status" value="1"/>
</dbReference>
<dbReference type="STRING" id="331678.Cphamn1_0233"/>
<evidence type="ECO:0000313" key="11">
    <source>
        <dbReference type="EMBL" id="ACE03202.1"/>
    </source>
</evidence>
<evidence type="ECO:0000259" key="9">
    <source>
        <dbReference type="PROSITE" id="PS51332"/>
    </source>
</evidence>
<reference evidence="11" key="1">
    <citation type="submission" date="2008-06" db="EMBL/GenBank/DDBJ databases">
        <title>Complete sequence of Chlorobium phaeobacteroides BS1.</title>
        <authorList>
            <consortium name="US DOE Joint Genome Institute"/>
            <person name="Lucas S."/>
            <person name="Copeland A."/>
            <person name="Lapidus A."/>
            <person name="Glavina del Rio T."/>
            <person name="Dalin E."/>
            <person name="Tice H."/>
            <person name="Bruce D."/>
            <person name="Goodwin L."/>
            <person name="Pitluck S."/>
            <person name="Schmutz J."/>
            <person name="Larimer F."/>
            <person name="Land M."/>
            <person name="Hauser L."/>
            <person name="Kyrpides N."/>
            <person name="Ovchinnikova G."/>
            <person name="Li T."/>
            <person name="Liu Z."/>
            <person name="Zhao F."/>
            <person name="Overmann J."/>
            <person name="Bryant D.A."/>
            <person name="Richardson P."/>
        </authorList>
    </citation>
    <scope>NUCLEOTIDE SEQUENCE [LARGE SCALE GENOMIC DNA]</scope>
    <source>
        <strain evidence="11">BS1</strain>
    </source>
</reference>
<evidence type="ECO:0000256" key="8">
    <source>
        <dbReference type="ARBA" id="ARBA00023014"/>
    </source>
</evidence>
<dbReference type="GO" id="GO:0003824">
    <property type="term" value="F:catalytic activity"/>
    <property type="evidence" value="ECO:0007669"/>
    <property type="project" value="InterPro"/>
</dbReference>
<dbReference type="InterPro" id="IPR006638">
    <property type="entry name" value="Elp3/MiaA/NifB-like_rSAM"/>
</dbReference>
<dbReference type="eggNOG" id="COG1032">
    <property type="taxonomic scope" value="Bacteria"/>
</dbReference>
<dbReference type="CDD" id="cd01335">
    <property type="entry name" value="Radical_SAM"/>
    <property type="match status" value="1"/>
</dbReference>
<dbReference type="PANTHER" id="PTHR43409:SF7">
    <property type="entry name" value="BLL1977 PROTEIN"/>
    <property type="match status" value="1"/>
</dbReference>
<dbReference type="InterPro" id="IPR020612">
    <property type="entry name" value="Methylthiotransferase_CS"/>
</dbReference>
<dbReference type="GO" id="GO:0031419">
    <property type="term" value="F:cobalamin binding"/>
    <property type="evidence" value="ECO:0007669"/>
    <property type="project" value="InterPro"/>
</dbReference>
<sequence>MQICLINALTISDLGSSEPSRDSEQVEISAPLGILGLASMVQRECKNIDTTIINLNKLYLEYLKEQKSSSKATFVDTIIDHIETCAPSPDVMGFSTICSSYPLTLRLATLYKKRHSNTTVILGGPQASATDLASIKAFPEIDMIFRGEAEYGFVSFLESMQENKPGHLYNIKGLTFRNSNNIIRNANADPVMDLDSLPVPAYDLDPYINNYKTLSLEIGRGCPYSCSFCSTSTFFGRKFRLKSPGTILDQMRFIKRKFGIDNIGLDHDMFSADRKKVRAFCETLIASGEKFYWGCSARVDCVDNDLLALMAQAGCNGIFFGIESASKRMQKSINKNLDLANAVDTIAHADKMGIKSGVSLITAFPDETDEELNNTLNFFIGSLRFDNAAPQIGILAPLAGSPLYNKHKDELVLDHIFSEMSFQGWTFDDQDLTLIEQHPEVFPDFYSIPNPEIPRREFKQIRDFVTALQVWFRWLPVAMQQESANMLKISRHWIQWCVENNIPEKIDDEIPYYCHRRFADDFLRFINDVYIPRLSSHQEIIAELTKTEGFFHPYKDHPEDAKEETVSGSESDTMNDDKGGTTIASSSHLFSLASYPYIPDNVLVTDLNIDYKKLLECLRKKEDLKRVKQNKVTIAFREIEHGDIKIQVRQLSTLSKEILHLCNGLLSISEIISLFSQKHTQINGVPVQKAATFMLIELFKQGLITLCDEKQEGKDELPLKSSA</sequence>
<dbReference type="PROSITE" id="PS51918">
    <property type="entry name" value="RADICAL_SAM"/>
    <property type="match status" value="1"/>
</dbReference>
<accession>B3EKM4</accession>